<organism evidence="1 2">
    <name type="scientific">Desulforamulus aquiferis</name>
    <dbReference type="NCBI Taxonomy" id="1397668"/>
    <lineage>
        <taxon>Bacteria</taxon>
        <taxon>Bacillati</taxon>
        <taxon>Bacillota</taxon>
        <taxon>Clostridia</taxon>
        <taxon>Eubacteriales</taxon>
        <taxon>Peptococcaceae</taxon>
        <taxon>Desulforamulus</taxon>
    </lineage>
</organism>
<dbReference type="RefSeq" id="WP_304542284.1">
    <property type="nucleotide sequence ID" value="NZ_JARPTC010000010.1"/>
</dbReference>
<evidence type="ECO:0000313" key="2">
    <source>
        <dbReference type="Proteomes" id="UP001172911"/>
    </source>
</evidence>
<keyword evidence="2" id="KW-1185">Reference proteome</keyword>
<name>A0AAW7ZEB2_9FIRM</name>
<dbReference type="EMBL" id="JARPTC010000010">
    <property type="protein sequence ID" value="MDO7787140.1"/>
    <property type="molecule type" value="Genomic_DNA"/>
</dbReference>
<comment type="caution">
    <text evidence="1">The sequence shown here is derived from an EMBL/GenBank/DDBJ whole genome shotgun (WGS) entry which is preliminary data.</text>
</comment>
<gene>
    <name evidence="1" type="ORF">P6N53_07910</name>
</gene>
<reference evidence="1" key="1">
    <citation type="journal article" date="2023" name="J. Hazard. Mater.">
        <title>Anaerobic biodegradation of pyrene and benzo[a]pyrene by a new sulfate-reducing Desulforamulus aquiferis strain DSA.</title>
        <authorList>
            <person name="Zhang Z."/>
            <person name="Sun J."/>
            <person name="Gong X."/>
            <person name="Wang C."/>
            <person name="Wang H."/>
        </authorList>
    </citation>
    <scope>NUCLEOTIDE SEQUENCE</scope>
    <source>
        <strain evidence="1">DSA</strain>
    </source>
</reference>
<proteinExistence type="predicted"/>
<protein>
    <submittedName>
        <fullName evidence="1">Uncharacterized protein</fullName>
    </submittedName>
</protein>
<dbReference type="Proteomes" id="UP001172911">
    <property type="component" value="Unassembled WGS sequence"/>
</dbReference>
<reference evidence="1" key="2">
    <citation type="submission" date="2023-03" db="EMBL/GenBank/DDBJ databases">
        <authorList>
            <person name="Zhang Z."/>
        </authorList>
    </citation>
    <scope>NUCLEOTIDE SEQUENCE</scope>
    <source>
        <strain evidence="1">DSA</strain>
    </source>
</reference>
<evidence type="ECO:0000313" key="1">
    <source>
        <dbReference type="EMBL" id="MDO7787140.1"/>
    </source>
</evidence>
<accession>A0AAW7ZEB2</accession>
<sequence>MFTIEKTNKCSVEESSLEEAKVLEKIFQSKAKYRKIIQAGIAQWVKDFQQGRIRIESVEDLKKLIEIDVELAKEELFLRSRNSRQQRR</sequence>
<dbReference type="AlphaFoldDB" id="A0AAW7ZEB2"/>